<keyword evidence="1" id="KW-0378">Hydrolase</keyword>
<dbReference type="Pfam" id="PF03959">
    <property type="entry name" value="FSH1"/>
    <property type="match status" value="1"/>
</dbReference>
<name>A0A9P8L5X9_9PEZI</name>
<dbReference type="GO" id="GO:0005634">
    <property type="term" value="C:nucleus"/>
    <property type="evidence" value="ECO:0007669"/>
    <property type="project" value="TreeGrafter"/>
</dbReference>
<dbReference type="InterPro" id="IPR005645">
    <property type="entry name" value="FSH-like_dom"/>
</dbReference>
<proteinExistence type="predicted"/>
<feature type="domain" description="Serine hydrolase" evidence="2">
    <location>
        <begin position="11"/>
        <end position="246"/>
    </location>
</feature>
<reference evidence="3" key="1">
    <citation type="submission" date="2021-03" db="EMBL/GenBank/DDBJ databases">
        <title>Comparative genomics and phylogenomic investigation of the class Geoglossomycetes provide insights into ecological specialization and systematics.</title>
        <authorList>
            <person name="Melie T."/>
            <person name="Pirro S."/>
            <person name="Miller A.N."/>
            <person name="Quandt A."/>
        </authorList>
    </citation>
    <scope>NUCLEOTIDE SEQUENCE</scope>
    <source>
        <strain evidence="3">GBOQ0MN5Z8</strain>
    </source>
</reference>
<dbReference type="GO" id="GO:0019748">
    <property type="term" value="P:secondary metabolic process"/>
    <property type="evidence" value="ECO:0007669"/>
    <property type="project" value="TreeGrafter"/>
</dbReference>
<comment type="caution">
    <text evidence="3">The sequence shown here is derived from an EMBL/GenBank/DDBJ whole genome shotgun (WGS) entry which is preliminary data.</text>
</comment>
<dbReference type="PANTHER" id="PTHR48070:SF6">
    <property type="entry name" value="ESTERASE OVCA2"/>
    <property type="match status" value="1"/>
</dbReference>
<keyword evidence="4" id="KW-1185">Reference proteome</keyword>
<dbReference type="EMBL" id="JAGHQL010000027">
    <property type="protein sequence ID" value="KAH0543751.1"/>
    <property type="molecule type" value="Genomic_DNA"/>
</dbReference>
<dbReference type="Proteomes" id="UP000698800">
    <property type="component" value="Unassembled WGS sequence"/>
</dbReference>
<evidence type="ECO:0000259" key="2">
    <source>
        <dbReference type="Pfam" id="PF03959"/>
    </source>
</evidence>
<evidence type="ECO:0000313" key="3">
    <source>
        <dbReference type="EMBL" id="KAH0543751.1"/>
    </source>
</evidence>
<dbReference type="GO" id="GO:0005737">
    <property type="term" value="C:cytoplasm"/>
    <property type="evidence" value="ECO:0007669"/>
    <property type="project" value="TreeGrafter"/>
</dbReference>
<dbReference type="InterPro" id="IPR050593">
    <property type="entry name" value="LovG"/>
</dbReference>
<dbReference type="GO" id="GO:0016787">
    <property type="term" value="F:hydrolase activity"/>
    <property type="evidence" value="ECO:0007669"/>
    <property type="project" value="UniProtKB-KW"/>
</dbReference>
<evidence type="ECO:0000256" key="1">
    <source>
        <dbReference type="ARBA" id="ARBA00022801"/>
    </source>
</evidence>
<organism evidence="3 4">
    <name type="scientific">Glutinoglossum americanum</name>
    <dbReference type="NCBI Taxonomy" id="1670608"/>
    <lineage>
        <taxon>Eukaryota</taxon>
        <taxon>Fungi</taxon>
        <taxon>Dikarya</taxon>
        <taxon>Ascomycota</taxon>
        <taxon>Pezizomycotina</taxon>
        <taxon>Geoglossomycetes</taxon>
        <taxon>Geoglossales</taxon>
        <taxon>Geoglossaceae</taxon>
        <taxon>Glutinoglossum</taxon>
    </lineage>
</organism>
<gene>
    <name evidence="3" type="ORF">FGG08_001933</name>
</gene>
<dbReference type="InterPro" id="IPR029058">
    <property type="entry name" value="AB_hydrolase_fold"/>
</dbReference>
<sequence length="277" mass="29852">MTSSAPPTPPQPLRILMLHGFTQSGPLFRAKTRFLESALKKAFPGGVELAYPTGPLRLKISDIPGVRSKPDNGDSYGGEDDDTDAWSWVRKDPQTGTWADVEASFDYLAEVLRTQGPFDGVIGFSQGAAFAAMLASLLEGPVRVSSFAEHQPRGGVAFPESVRSLQQPRFKFAVVYSGFLCPGERYVAFYEPKIETPMLHFIGSLDGVVDEASSLRLSRACVGGEARVVYHPGAHFVPGAKPFVRALVGFLREALQGQDEGSVRAKVNRGALGGPNL</sequence>
<dbReference type="SUPFAM" id="SSF53474">
    <property type="entry name" value="alpha/beta-Hydrolases"/>
    <property type="match status" value="1"/>
</dbReference>
<dbReference type="AlphaFoldDB" id="A0A9P8L5X9"/>
<dbReference type="OrthoDB" id="2094269at2759"/>
<accession>A0A9P8L5X9</accession>
<protein>
    <recommendedName>
        <fullName evidence="2">Serine hydrolase domain-containing protein</fullName>
    </recommendedName>
</protein>
<evidence type="ECO:0000313" key="4">
    <source>
        <dbReference type="Proteomes" id="UP000698800"/>
    </source>
</evidence>
<dbReference type="Gene3D" id="3.40.50.1820">
    <property type="entry name" value="alpha/beta hydrolase"/>
    <property type="match status" value="1"/>
</dbReference>
<dbReference type="PANTHER" id="PTHR48070">
    <property type="entry name" value="ESTERASE OVCA2"/>
    <property type="match status" value="1"/>
</dbReference>